<comment type="similarity">
    <text evidence="1">Belongs to the Skp family.</text>
</comment>
<dbReference type="KEGG" id="izh:FEM41_08370"/>
<dbReference type="SUPFAM" id="SSF111384">
    <property type="entry name" value="OmpH-like"/>
    <property type="match status" value="1"/>
</dbReference>
<accession>A0A4P8YGB4</accession>
<dbReference type="SMART" id="SM00935">
    <property type="entry name" value="OmpH"/>
    <property type="match status" value="1"/>
</dbReference>
<sequence length="171" mass="18469">MKWNVFLKGALVASLVIAAAGCDNASKQSKGAAWVDVSQAISDSPLAEQEKTRLETVKNLLLKAEQEANKSYEGMDKAKADQARSSDAVTINRQWNLEQRAARVALLKEVRTAVEEVRKKNNYTVIVDGGAVLAADPASDVTKQVVESLKSAKVDFGELPAVTIKNEPDSK</sequence>
<keyword evidence="3 4" id="KW-0732">Signal</keyword>
<evidence type="ECO:0000313" key="5">
    <source>
        <dbReference type="EMBL" id="QCT19669.1"/>
    </source>
</evidence>
<proteinExistence type="inferred from homology"/>
<feature type="signal peptide" evidence="4">
    <location>
        <begin position="1"/>
        <end position="18"/>
    </location>
</feature>
<dbReference type="InterPro" id="IPR005632">
    <property type="entry name" value="Chaperone_Skp"/>
</dbReference>
<dbReference type="Pfam" id="PF03938">
    <property type="entry name" value="OmpH"/>
    <property type="match status" value="1"/>
</dbReference>
<feature type="chain" id="PRO_5020324086" description="Chaperone protein Skp" evidence="4">
    <location>
        <begin position="19"/>
        <end position="171"/>
    </location>
</feature>
<organism evidence="5 6">
    <name type="scientific">Jejubacter calystegiae</name>
    <dbReference type="NCBI Taxonomy" id="2579935"/>
    <lineage>
        <taxon>Bacteria</taxon>
        <taxon>Pseudomonadati</taxon>
        <taxon>Pseudomonadota</taxon>
        <taxon>Gammaproteobacteria</taxon>
        <taxon>Enterobacterales</taxon>
        <taxon>Enterobacteriaceae</taxon>
        <taxon>Jejubacter</taxon>
    </lineage>
</organism>
<dbReference type="GO" id="GO:0050821">
    <property type="term" value="P:protein stabilization"/>
    <property type="evidence" value="ECO:0007669"/>
    <property type="project" value="TreeGrafter"/>
</dbReference>
<evidence type="ECO:0000256" key="3">
    <source>
        <dbReference type="ARBA" id="ARBA00022729"/>
    </source>
</evidence>
<reference evidence="5 6" key="1">
    <citation type="submission" date="2019-05" db="EMBL/GenBank/DDBJ databases">
        <title>Complete genome sequence of Izhakiella calystegiae KSNA2, an endophyte isolated from beach morning glory (Calystegia soldanella).</title>
        <authorList>
            <person name="Jiang L."/>
            <person name="Jeong J.C."/>
            <person name="Kim C.Y."/>
            <person name="Kim D.H."/>
            <person name="Kim S.W."/>
            <person name="Lee j."/>
        </authorList>
    </citation>
    <scope>NUCLEOTIDE SEQUENCE [LARGE SCALE GENOMIC DNA]</scope>
    <source>
        <strain evidence="5 6">KSNA2</strain>
    </source>
</reference>
<dbReference type="GO" id="GO:0051082">
    <property type="term" value="F:unfolded protein binding"/>
    <property type="evidence" value="ECO:0007669"/>
    <property type="project" value="InterPro"/>
</dbReference>
<evidence type="ECO:0000256" key="2">
    <source>
        <dbReference type="ARBA" id="ARBA00018026"/>
    </source>
</evidence>
<dbReference type="Proteomes" id="UP000302163">
    <property type="component" value="Chromosome"/>
</dbReference>
<evidence type="ECO:0000256" key="1">
    <source>
        <dbReference type="ARBA" id="ARBA00009091"/>
    </source>
</evidence>
<gene>
    <name evidence="5" type="ORF">FEM41_08370</name>
</gene>
<dbReference type="EMBL" id="CP040428">
    <property type="protein sequence ID" value="QCT19669.1"/>
    <property type="molecule type" value="Genomic_DNA"/>
</dbReference>
<dbReference type="PANTHER" id="PTHR35089:SF1">
    <property type="entry name" value="CHAPERONE PROTEIN SKP"/>
    <property type="match status" value="1"/>
</dbReference>
<dbReference type="PANTHER" id="PTHR35089">
    <property type="entry name" value="CHAPERONE PROTEIN SKP"/>
    <property type="match status" value="1"/>
</dbReference>
<keyword evidence="6" id="KW-1185">Reference proteome</keyword>
<protein>
    <recommendedName>
        <fullName evidence="2">Chaperone protein Skp</fullName>
    </recommendedName>
</protein>
<dbReference type="AlphaFoldDB" id="A0A4P8YGB4"/>
<dbReference type="InterPro" id="IPR024930">
    <property type="entry name" value="Skp_dom_sf"/>
</dbReference>
<dbReference type="OrthoDB" id="6623290at2"/>
<dbReference type="Gene3D" id="3.30.910.20">
    <property type="entry name" value="Skp domain"/>
    <property type="match status" value="1"/>
</dbReference>
<name>A0A4P8YGB4_9ENTR</name>
<dbReference type="GO" id="GO:0005829">
    <property type="term" value="C:cytosol"/>
    <property type="evidence" value="ECO:0007669"/>
    <property type="project" value="TreeGrafter"/>
</dbReference>
<dbReference type="RefSeq" id="WP_138095550.1">
    <property type="nucleotide sequence ID" value="NZ_CP040428.1"/>
</dbReference>
<evidence type="ECO:0000313" key="6">
    <source>
        <dbReference type="Proteomes" id="UP000302163"/>
    </source>
</evidence>
<evidence type="ECO:0000256" key="4">
    <source>
        <dbReference type="SAM" id="SignalP"/>
    </source>
</evidence>
<dbReference type="PROSITE" id="PS51257">
    <property type="entry name" value="PROKAR_LIPOPROTEIN"/>
    <property type="match status" value="1"/>
</dbReference>